<reference evidence="2" key="1">
    <citation type="submission" date="2021-03" db="EMBL/GenBank/DDBJ databases">
        <title>Fibrella sp. HMF5335 genome sequencing and assembly.</title>
        <authorList>
            <person name="Kang H."/>
            <person name="Kim H."/>
            <person name="Bae S."/>
            <person name="Joh K."/>
        </authorList>
    </citation>
    <scope>NUCLEOTIDE SEQUENCE</scope>
    <source>
        <strain evidence="2">HMF5335</strain>
    </source>
</reference>
<accession>A0A939JZJ9</accession>
<gene>
    <name evidence="2" type="ORF">J2I47_01125</name>
</gene>
<proteinExistence type="predicted"/>
<dbReference type="AlphaFoldDB" id="A0A939JZJ9"/>
<dbReference type="InterPro" id="IPR054235">
    <property type="entry name" value="DUF6962"/>
</dbReference>
<feature type="transmembrane region" description="Helical" evidence="1">
    <location>
        <begin position="144"/>
        <end position="161"/>
    </location>
</feature>
<feature type="transmembrane region" description="Helical" evidence="1">
    <location>
        <begin position="34"/>
        <end position="59"/>
    </location>
</feature>
<feature type="transmembrane region" description="Helical" evidence="1">
    <location>
        <begin position="118"/>
        <end position="139"/>
    </location>
</feature>
<organism evidence="2 3">
    <name type="scientific">Fibrella rubiginis</name>
    <dbReference type="NCBI Taxonomy" id="2817060"/>
    <lineage>
        <taxon>Bacteria</taxon>
        <taxon>Pseudomonadati</taxon>
        <taxon>Bacteroidota</taxon>
        <taxon>Cytophagia</taxon>
        <taxon>Cytophagales</taxon>
        <taxon>Spirosomataceae</taxon>
        <taxon>Fibrella</taxon>
    </lineage>
</organism>
<feature type="transmembrane region" description="Helical" evidence="1">
    <location>
        <begin position="65"/>
        <end position="84"/>
    </location>
</feature>
<keyword evidence="1" id="KW-0812">Transmembrane</keyword>
<name>A0A939JZJ9_9BACT</name>
<evidence type="ECO:0000313" key="2">
    <source>
        <dbReference type="EMBL" id="MBO0935137.1"/>
    </source>
</evidence>
<feature type="transmembrane region" description="Helical" evidence="1">
    <location>
        <begin position="91"/>
        <end position="112"/>
    </location>
</feature>
<protein>
    <submittedName>
        <fullName evidence="2">Uncharacterized protein</fullName>
    </submittedName>
</protein>
<feature type="transmembrane region" description="Helical" evidence="1">
    <location>
        <begin position="6"/>
        <end position="22"/>
    </location>
</feature>
<sequence>MVLSHMLSDAVLAATGLGVYATSFQRLPFFNRILWGFFFLTISLAALVGVFTFGGLVALEPLHQSLTKLAGSLGVVCLVVAVYAQTRLKPATPLIFGSTLVVGVVVFVLLFLPTIRVFAPVVPALGILLVMLLAVFALLRQQRWAVWIVVAVMLMALATKVDKVALPIHPTDAYHYLLALGLLSFGKAARTARLAH</sequence>
<comment type="caution">
    <text evidence="2">The sequence shown here is derived from an EMBL/GenBank/DDBJ whole genome shotgun (WGS) entry which is preliminary data.</text>
</comment>
<dbReference type="Pfam" id="PF22285">
    <property type="entry name" value="DUF6962"/>
    <property type="match status" value="1"/>
</dbReference>
<dbReference type="EMBL" id="JAFMYV010000001">
    <property type="protein sequence ID" value="MBO0935137.1"/>
    <property type="molecule type" value="Genomic_DNA"/>
</dbReference>
<keyword evidence="3" id="KW-1185">Reference proteome</keyword>
<dbReference type="Proteomes" id="UP000664034">
    <property type="component" value="Unassembled WGS sequence"/>
</dbReference>
<evidence type="ECO:0000313" key="3">
    <source>
        <dbReference type="Proteomes" id="UP000664034"/>
    </source>
</evidence>
<dbReference type="RefSeq" id="WP_207362705.1">
    <property type="nucleotide sequence ID" value="NZ_JAFMYV010000001.1"/>
</dbReference>
<keyword evidence="1" id="KW-1133">Transmembrane helix</keyword>
<keyword evidence="1" id="KW-0472">Membrane</keyword>
<evidence type="ECO:0000256" key="1">
    <source>
        <dbReference type="SAM" id="Phobius"/>
    </source>
</evidence>